<keyword evidence="3" id="KW-1185">Reference proteome</keyword>
<evidence type="ECO:0000256" key="1">
    <source>
        <dbReference type="SAM" id="MobiDB-lite"/>
    </source>
</evidence>
<accession>A0A4S4KAH4</accession>
<feature type="region of interest" description="Disordered" evidence="1">
    <location>
        <begin position="1"/>
        <end position="78"/>
    </location>
</feature>
<dbReference type="EMBL" id="SGPK01001033">
    <property type="protein sequence ID" value="THG94945.1"/>
    <property type="molecule type" value="Genomic_DNA"/>
</dbReference>
<feature type="compositionally biased region" description="Acidic residues" evidence="1">
    <location>
        <begin position="100"/>
        <end position="113"/>
    </location>
</feature>
<feature type="compositionally biased region" description="Basic and acidic residues" evidence="1">
    <location>
        <begin position="208"/>
        <end position="219"/>
    </location>
</feature>
<feature type="region of interest" description="Disordered" evidence="1">
    <location>
        <begin position="100"/>
        <end position="176"/>
    </location>
</feature>
<comment type="caution">
    <text evidence="2">The sequence shown here is derived from an EMBL/GenBank/DDBJ whole genome shotgun (WGS) entry which is preliminary data.</text>
</comment>
<evidence type="ECO:0000313" key="3">
    <source>
        <dbReference type="Proteomes" id="UP000308199"/>
    </source>
</evidence>
<gene>
    <name evidence="2" type="ORF">EW145_g8051</name>
</gene>
<feature type="compositionally biased region" description="Polar residues" evidence="1">
    <location>
        <begin position="26"/>
        <end position="35"/>
    </location>
</feature>
<feature type="region of interest" description="Disordered" evidence="1">
    <location>
        <begin position="188"/>
        <end position="226"/>
    </location>
</feature>
<name>A0A4S4KAH4_9AGAM</name>
<reference evidence="2 3" key="1">
    <citation type="submission" date="2019-02" db="EMBL/GenBank/DDBJ databases">
        <title>Genome sequencing of the rare red list fungi Phellinidium pouzarii.</title>
        <authorList>
            <person name="Buettner E."/>
            <person name="Kellner H."/>
        </authorList>
    </citation>
    <scope>NUCLEOTIDE SEQUENCE [LARGE SCALE GENOMIC DNA]</scope>
    <source>
        <strain evidence="2 3">DSM 108285</strain>
    </source>
</reference>
<dbReference type="Proteomes" id="UP000308199">
    <property type="component" value="Unassembled WGS sequence"/>
</dbReference>
<evidence type="ECO:0000313" key="2">
    <source>
        <dbReference type="EMBL" id="THG94945.1"/>
    </source>
</evidence>
<feature type="compositionally biased region" description="Acidic residues" evidence="1">
    <location>
        <begin position="156"/>
        <end position="166"/>
    </location>
</feature>
<dbReference type="AlphaFoldDB" id="A0A4S4KAH4"/>
<organism evidence="2 3">
    <name type="scientific">Phellinidium pouzarii</name>
    <dbReference type="NCBI Taxonomy" id="167371"/>
    <lineage>
        <taxon>Eukaryota</taxon>
        <taxon>Fungi</taxon>
        <taxon>Dikarya</taxon>
        <taxon>Basidiomycota</taxon>
        <taxon>Agaricomycotina</taxon>
        <taxon>Agaricomycetes</taxon>
        <taxon>Hymenochaetales</taxon>
        <taxon>Hymenochaetaceae</taxon>
        <taxon>Phellinidium</taxon>
    </lineage>
</organism>
<protein>
    <submittedName>
        <fullName evidence="2">Uncharacterized protein</fullName>
    </submittedName>
</protein>
<feature type="compositionally biased region" description="Basic and acidic residues" evidence="1">
    <location>
        <begin position="146"/>
        <end position="155"/>
    </location>
</feature>
<proteinExistence type="predicted"/>
<feature type="compositionally biased region" description="Polar residues" evidence="1">
    <location>
        <begin position="195"/>
        <end position="205"/>
    </location>
</feature>
<sequence>MSKSVSRRTDSPAPISSSELAIGSPTPVSSSSLTANVEKEVTSSLEAEASICRGESQSTDSDLVLGKTPLSSCERKETPNGSICEYITCVEPSMLACVEGEIEDDDTDEDEDKVADTTIGGLSPCASIVQYRDLRRSAAPSPSPQRSKDGKRLREDDTESESESVDGDGNPPTKRYRSAAIENIFIRVVPATPTPIRTLSSNPTTLLRYDEHDGDGKGNDEDDEEM</sequence>